<organism evidence="1 2">
    <name type="scientific">Smallanthus sonchifolius</name>
    <dbReference type="NCBI Taxonomy" id="185202"/>
    <lineage>
        <taxon>Eukaryota</taxon>
        <taxon>Viridiplantae</taxon>
        <taxon>Streptophyta</taxon>
        <taxon>Embryophyta</taxon>
        <taxon>Tracheophyta</taxon>
        <taxon>Spermatophyta</taxon>
        <taxon>Magnoliopsida</taxon>
        <taxon>eudicotyledons</taxon>
        <taxon>Gunneridae</taxon>
        <taxon>Pentapetalae</taxon>
        <taxon>asterids</taxon>
        <taxon>campanulids</taxon>
        <taxon>Asterales</taxon>
        <taxon>Asteraceae</taxon>
        <taxon>Asteroideae</taxon>
        <taxon>Heliantheae alliance</taxon>
        <taxon>Millerieae</taxon>
        <taxon>Smallanthus</taxon>
    </lineage>
</organism>
<comment type="caution">
    <text evidence="1">The sequence shown here is derived from an EMBL/GenBank/DDBJ whole genome shotgun (WGS) entry which is preliminary data.</text>
</comment>
<keyword evidence="2" id="KW-1185">Reference proteome</keyword>
<reference evidence="2" key="1">
    <citation type="journal article" date="2022" name="Mol. Ecol. Resour.">
        <title>The genomes of chicory, endive, great burdock and yacon provide insights into Asteraceae palaeo-polyploidization history and plant inulin production.</title>
        <authorList>
            <person name="Fan W."/>
            <person name="Wang S."/>
            <person name="Wang H."/>
            <person name="Wang A."/>
            <person name="Jiang F."/>
            <person name="Liu H."/>
            <person name="Zhao H."/>
            <person name="Xu D."/>
            <person name="Zhang Y."/>
        </authorList>
    </citation>
    <scope>NUCLEOTIDE SEQUENCE [LARGE SCALE GENOMIC DNA]</scope>
    <source>
        <strain evidence="2">cv. Yunnan</strain>
    </source>
</reference>
<protein>
    <submittedName>
        <fullName evidence="1">Uncharacterized protein</fullName>
    </submittedName>
</protein>
<reference evidence="1 2" key="2">
    <citation type="journal article" date="2022" name="Mol. Ecol. Resour.">
        <title>The genomes of chicory, endive, great burdock and yacon provide insights into Asteraceae paleo-polyploidization history and plant inulin production.</title>
        <authorList>
            <person name="Fan W."/>
            <person name="Wang S."/>
            <person name="Wang H."/>
            <person name="Wang A."/>
            <person name="Jiang F."/>
            <person name="Liu H."/>
            <person name="Zhao H."/>
            <person name="Xu D."/>
            <person name="Zhang Y."/>
        </authorList>
    </citation>
    <scope>NUCLEOTIDE SEQUENCE [LARGE SCALE GENOMIC DNA]</scope>
    <source>
        <strain evidence="2">cv. Yunnan</strain>
        <tissue evidence="1">Leaves</tissue>
    </source>
</reference>
<dbReference type="EMBL" id="CM042029">
    <property type="protein sequence ID" value="KAI3796624.1"/>
    <property type="molecule type" value="Genomic_DNA"/>
</dbReference>
<name>A0ACB9HLM9_9ASTR</name>
<dbReference type="Proteomes" id="UP001056120">
    <property type="component" value="Linkage Group LG12"/>
</dbReference>
<sequence>MSSGDNLSTTTQHGSVEYDKERVKKRKGPEVHEDHGSEEWVCYRGVRRRPWGKFAAEIRNPEKKNARLWLGTFDTPHEAALAYDKAAFKIHGRRAKVNFPHLIGSNDNQDLFHEPQSSSAASEDSEKCVDYTVLQEKKTLHGNR</sequence>
<accession>A0ACB9HLM9</accession>
<evidence type="ECO:0000313" key="2">
    <source>
        <dbReference type="Proteomes" id="UP001056120"/>
    </source>
</evidence>
<gene>
    <name evidence="1" type="ORF">L1987_39302</name>
</gene>
<proteinExistence type="predicted"/>
<evidence type="ECO:0000313" key="1">
    <source>
        <dbReference type="EMBL" id="KAI3796624.1"/>
    </source>
</evidence>